<evidence type="ECO:0000256" key="3">
    <source>
        <dbReference type="ARBA" id="ARBA00022692"/>
    </source>
</evidence>
<dbReference type="PANTHER" id="PTHR30509:SF9">
    <property type="entry name" value="MULTIDRUG RESISTANCE PROTEIN MDTO"/>
    <property type="match status" value="1"/>
</dbReference>
<keyword evidence="4 6" id="KW-1133">Transmembrane helix</keyword>
<evidence type="ECO:0000256" key="4">
    <source>
        <dbReference type="ARBA" id="ARBA00022989"/>
    </source>
</evidence>
<comment type="subcellular location">
    <subcellularLocation>
        <location evidence="1">Cell membrane</location>
        <topology evidence="1">Multi-pass membrane protein</topology>
    </subcellularLocation>
</comment>
<evidence type="ECO:0000313" key="8">
    <source>
        <dbReference type="Proteomes" id="UP001432099"/>
    </source>
</evidence>
<accession>A0ABN6ZJ77</accession>
<dbReference type="Proteomes" id="UP001432099">
    <property type="component" value="Chromosome"/>
</dbReference>
<reference evidence="7" key="1">
    <citation type="journal article" date="2024" name="Int. J. Syst. Evol. Microbiol.">
        <title>Turicibacter faecis sp. nov., isolated from faeces of heart failure mouse model.</title>
        <authorList>
            <person name="Imamura Y."/>
            <person name="Motooka D."/>
            <person name="Nakajima Y."/>
            <person name="Ito S."/>
            <person name="Kitakaze M."/>
            <person name="Iida T."/>
            <person name="Nakamura S."/>
        </authorList>
    </citation>
    <scope>NUCLEOTIDE SEQUENCE</scope>
    <source>
        <strain evidence="7">TC023</strain>
    </source>
</reference>
<keyword evidence="3 6" id="KW-0812">Transmembrane</keyword>
<feature type="transmembrane region" description="Helical" evidence="6">
    <location>
        <begin position="125"/>
        <end position="148"/>
    </location>
</feature>
<keyword evidence="8" id="KW-1185">Reference proteome</keyword>
<keyword evidence="5 6" id="KW-0472">Membrane</keyword>
<dbReference type="Pfam" id="PF06081">
    <property type="entry name" value="ArAE_1"/>
    <property type="match status" value="1"/>
</dbReference>
<proteinExistence type="predicted"/>
<feature type="transmembrane region" description="Helical" evidence="6">
    <location>
        <begin position="99"/>
        <end position="119"/>
    </location>
</feature>
<evidence type="ECO:0000256" key="2">
    <source>
        <dbReference type="ARBA" id="ARBA00022475"/>
    </source>
</evidence>
<dbReference type="EMBL" id="AP028127">
    <property type="protein sequence ID" value="BEH90978.1"/>
    <property type="molecule type" value="Genomic_DNA"/>
</dbReference>
<evidence type="ECO:0000256" key="6">
    <source>
        <dbReference type="SAM" id="Phobius"/>
    </source>
</evidence>
<protein>
    <submittedName>
        <fullName evidence="7">Membrane protein</fullName>
    </submittedName>
</protein>
<dbReference type="PANTHER" id="PTHR30509">
    <property type="entry name" value="P-HYDROXYBENZOIC ACID EFFLUX PUMP SUBUNIT-RELATED"/>
    <property type="match status" value="1"/>
</dbReference>
<sequence length="304" mass="34047">MRISSFIGMRTFKTGIAVVITAALGHTFLVSNAFYAVIGTIFALQNTMKSSLVAGKNRLLGTVLGAIIGYLFALFQLNSPLFVGIAMIVTIVCCNRSKISASIIIATTVCLSIIMGITADHDPLVYSLLRTTDTSIGIIVGIVVNYVIAQPNYLGRLTSEIEKIESLTLELVKNILIHQDLNMQPLNLELNRLNAIYHNYCEDTKFHKHPVSLQQLKCSIDACHDIYFHAKCIAKLNHEETEMTFENKMEIIEFFNTGCQKSIQLEQPIDPIFEYHIYKMLAQVELLTLTIQNLSFHLGTEEKE</sequence>
<feature type="transmembrane region" description="Helical" evidence="6">
    <location>
        <begin position="67"/>
        <end position="92"/>
    </location>
</feature>
<dbReference type="InterPro" id="IPR010343">
    <property type="entry name" value="ArAE_1"/>
</dbReference>
<keyword evidence="2" id="KW-1003">Cell membrane</keyword>
<evidence type="ECO:0000256" key="1">
    <source>
        <dbReference type="ARBA" id="ARBA00004651"/>
    </source>
</evidence>
<name>A0ABN6ZJ77_9FIRM</name>
<evidence type="ECO:0000313" key="7">
    <source>
        <dbReference type="EMBL" id="BEH90978.1"/>
    </source>
</evidence>
<organism evidence="7 8">
    <name type="scientific">Turicibacter faecis</name>
    <dbReference type="NCBI Taxonomy" id="2963365"/>
    <lineage>
        <taxon>Bacteria</taxon>
        <taxon>Bacillati</taxon>
        <taxon>Bacillota</taxon>
        <taxon>Erysipelotrichia</taxon>
        <taxon>Erysipelotrichales</taxon>
        <taxon>Turicibacteraceae</taxon>
        <taxon>Turicibacter</taxon>
    </lineage>
</organism>
<dbReference type="RefSeq" id="WP_161832044.1">
    <property type="nucleotide sequence ID" value="NZ_AP028127.1"/>
</dbReference>
<evidence type="ECO:0000256" key="5">
    <source>
        <dbReference type="ARBA" id="ARBA00023136"/>
    </source>
</evidence>
<gene>
    <name evidence="7" type="ORF">T23_10800</name>
</gene>